<dbReference type="EMBL" id="JAENIM010000041">
    <property type="protein sequence ID" value="MBK1791736.1"/>
    <property type="molecule type" value="Genomic_DNA"/>
</dbReference>
<keyword evidence="3" id="KW-1185">Reference proteome</keyword>
<evidence type="ECO:0000256" key="1">
    <source>
        <dbReference type="SAM" id="Phobius"/>
    </source>
</evidence>
<comment type="caution">
    <text evidence="2">The sequence shown here is derived from an EMBL/GenBank/DDBJ whole genome shotgun (WGS) entry which is preliminary data.</text>
</comment>
<gene>
    <name evidence="2" type="ORF">JIN82_11285</name>
</gene>
<reference evidence="2" key="1">
    <citation type="submission" date="2021-01" db="EMBL/GenBank/DDBJ databases">
        <title>Modified the classification status of verrucomicrobia.</title>
        <authorList>
            <person name="Feng X."/>
        </authorList>
    </citation>
    <scope>NUCLEOTIDE SEQUENCE</scope>
    <source>
        <strain evidence="2">_KCTC 22039</strain>
    </source>
</reference>
<accession>A0A8J7MED1</accession>
<name>A0A8J7MED1_9BACT</name>
<feature type="transmembrane region" description="Helical" evidence="1">
    <location>
        <begin position="28"/>
        <end position="47"/>
    </location>
</feature>
<sequence>MQISTQHNSKCASNKTVQRVRRLVKGSALVELAASICLLVSFAGVTMKTTYSNLSARNWVVTQTMVDAYMNVIATEAQAIAFEEIDDFGSHWPEASEMRETEVELGKLSYGKPFMAKLYQARMPVYSSADMNGDGGDYLKMDTWRLRMVIKYEIDGRSYASSRTVVRNK</sequence>
<keyword evidence="1" id="KW-0472">Membrane</keyword>
<keyword evidence="1" id="KW-0812">Transmembrane</keyword>
<keyword evidence="1" id="KW-1133">Transmembrane helix</keyword>
<dbReference type="Proteomes" id="UP000624703">
    <property type="component" value="Unassembled WGS sequence"/>
</dbReference>
<evidence type="ECO:0000313" key="3">
    <source>
        <dbReference type="Proteomes" id="UP000624703"/>
    </source>
</evidence>
<organism evidence="2 3">
    <name type="scientific">Persicirhabdus sediminis</name>
    <dbReference type="NCBI Taxonomy" id="454144"/>
    <lineage>
        <taxon>Bacteria</taxon>
        <taxon>Pseudomonadati</taxon>
        <taxon>Verrucomicrobiota</taxon>
        <taxon>Verrucomicrobiia</taxon>
        <taxon>Verrucomicrobiales</taxon>
        <taxon>Verrucomicrobiaceae</taxon>
        <taxon>Persicirhabdus</taxon>
    </lineage>
</organism>
<dbReference type="AlphaFoldDB" id="A0A8J7MED1"/>
<dbReference type="RefSeq" id="WP_200311755.1">
    <property type="nucleotide sequence ID" value="NZ_JAENIM010000041.1"/>
</dbReference>
<protein>
    <submittedName>
        <fullName evidence="2">Uncharacterized protein</fullName>
    </submittedName>
</protein>
<evidence type="ECO:0000313" key="2">
    <source>
        <dbReference type="EMBL" id="MBK1791736.1"/>
    </source>
</evidence>
<proteinExistence type="predicted"/>